<feature type="compositionally biased region" description="Gly residues" evidence="1">
    <location>
        <begin position="591"/>
        <end position="600"/>
    </location>
</feature>
<gene>
    <name evidence="2" type="ORF">Vretifemale_10916</name>
</gene>
<dbReference type="AlphaFoldDB" id="A0A8J4FM37"/>
<feature type="compositionally biased region" description="Low complexity" evidence="1">
    <location>
        <begin position="579"/>
        <end position="590"/>
    </location>
</feature>
<dbReference type="OrthoDB" id="539838at2759"/>
<dbReference type="EMBL" id="BNCP01000022">
    <property type="protein sequence ID" value="GIL81985.1"/>
    <property type="molecule type" value="Genomic_DNA"/>
</dbReference>
<feature type="compositionally biased region" description="Gly residues" evidence="1">
    <location>
        <begin position="424"/>
        <end position="441"/>
    </location>
</feature>
<feature type="compositionally biased region" description="Polar residues" evidence="1">
    <location>
        <begin position="769"/>
        <end position="780"/>
    </location>
</feature>
<organism evidence="2 3">
    <name type="scientific">Volvox reticuliferus</name>
    <dbReference type="NCBI Taxonomy" id="1737510"/>
    <lineage>
        <taxon>Eukaryota</taxon>
        <taxon>Viridiplantae</taxon>
        <taxon>Chlorophyta</taxon>
        <taxon>core chlorophytes</taxon>
        <taxon>Chlorophyceae</taxon>
        <taxon>CS clade</taxon>
        <taxon>Chlamydomonadales</taxon>
        <taxon>Volvocaceae</taxon>
        <taxon>Volvox</taxon>
    </lineage>
</organism>
<evidence type="ECO:0008006" key="4">
    <source>
        <dbReference type="Google" id="ProtNLM"/>
    </source>
</evidence>
<feature type="region of interest" description="Disordered" evidence="1">
    <location>
        <begin position="734"/>
        <end position="827"/>
    </location>
</feature>
<evidence type="ECO:0000313" key="2">
    <source>
        <dbReference type="EMBL" id="GIL81985.1"/>
    </source>
</evidence>
<evidence type="ECO:0000256" key="1">
    <source>
        <dbReference type="SAM" id="MobiDB-lite"/>
    </source>
</evidence>
<feature type="compositionally biased region" description="Polar residues" evidence="1">
    <location>
        <begin position="458"/>
        <end position="469"/>
    </location>
</feature>
<feature type="compositionally biased region" description="Low complexity" evidence="1">
    <location>
        <begin position="795"/>
        <end position="824"/>
    </location>
</feature>
<proteinExistence type="predicted"/>
<reference evidence="2" key="1">
    <citation type="journal article" date="2021" name="Proc. Natl. Acad. Sci. U.S.A.">
        <title>Three genomes in the algal genus Volvox reveal the fate of a haploid sex-determining region after a transition to homothallism.</title>
        <authorList>
            <person name="Yamamoto K."/>
            <person name="Hamaji T."/>
            <person name="Kawai-Toyooka H."/>
            <person name="Matsuzaki R."/>
            <person name="Takahashi F."/>
            <person name="Nishimura Y."/>
            <person name="Kawachi M."/>
            <person name="Noguchi H."/>
            <person name="Minakuchi Y."/>
            <person name="Umen J.G."/>
            <person name="Toyoda A."/>
            <person name="Nozaki H."/>
        </authorList>
    </citation>
    <scope>NUCLEOTIDE SEQUENCE</scope>
    <source>
        <strain evidence="2">NIES-3786</strain>
    </source>
</reference>
<keyword evidence="3" id="KW-1185">Reference proteome</keyword>
<feature type="region of interest" description="Disordered" evidence="1">
    <location>
        <begin position="398"/>
        <end position="441"/>
    </location>
</feature>
<dbReference type="Proteomes" id="UP000747110">
    <property type="component" value="Unassembled WGS sequence"/>
</dbReference>
<feature type="compositionally biased region" description="Gly residues" evidence="1">
    <location>
        <begin position="478"/>
        <end position="492"/>
    </location>
</feature>
<name>A0A8J4FM37_9CHLO</name>
<feature type="compositionally biased region" description="Pro residues" evidence="1">
    <location>
        <begin position="403"/>
        <end position="413"/>
    </location>
</feature>
<feature type="non-terminal residue" evidence="2">
    <location>
        <position position="901"/>
    </location>
</feature>
<sequence>MTAASHHSLLHAAFIVSTDACHRARDDDEDHSLVYAYPPSAPAGSTRGFVKSFSSLIVTVRGALDSICGEKTRLIHLEHGGQRLLLASAHLESVMLVLALRSVVPHAAATSLALHLAETLVLLLGPYAEWGLTAGGPSSLSPGPNTGPREETRAILDRIFGGVLSQVDSPTWMSRMAPWTSFEPSCLRLTLPAHMHTRLVAFLSDHGAQRNRAPFSFFRKHSCLMYRGLILASNLQPSHTRQLWQLLWALGLHQHSGGLPCQVLTHTIHLPQLQLQPPGGPAAAATEGGGRGVSLAAASAAGNAAAAAAAAAVALQAESEATVSEQRMGRSLLVVAAALRLVLVVVLTGYDEEIEEELAGRLEGHSAAELLQRVHTGMGAELERLVEGSAIYSGAARALESPSPVPPQPPTPPHQIQRPDSGASGMGMGWRPGKLQGGVGGSFASGGSLLFRVITRNRSSPAHRSTSSAGGAPWSAGTGDGGQGRGGGGGAGSTASAEATSFSPSGPPLALSRSPQSLQTRPAQPLRIALSTSLPPGPPIALTTARLPHTPNTNTTGGDVPPAGQPHDRGASASAPALGSRGPGPADAGASSGGAAGGSGEVHPVMSPFEGVLLVIAHDGPQGSVRFLGDVPRGGGGGGGGGGEMAVLAAVWRAVAVCRGRFGLHNVAVAAPPKHARLTMTLDQILQLSAARSNKLGGQRLGAADSTPWQYHPELASLAAVNTVTLRLQLPPGFATHTTDTQDAVTRGPGEGAAGMSSPFYQQQQQQQRGSVAVTTTSPAKPSWLTRISGHHRASSASAHGDSPAGTSTPAAAAASPEPSTPVSGLLPVWSGIETLSMSQGQVGTGPHTGTNTNTNTTSNIPLLAASPSPPSLYLTGLLLPDTRELYLCHTAEVDEARLAE</sequence>
<protein>
    <recommendedName>
        <fullName evidence="4">CCZ1/INTU/HSP4 first Longin domain-containing protein</fullName>
    </recommendedName>
</protein>
<feature type="compositionally biased region" description="Low complexity" evidence="1">
    <location>
        <begin position="493"/>
        <end position="503"/>
    </location>
</feature>
<feature type="compositionally biased region" description="Polar residues" evidence="1">
    <location>
        <begin position="513"/>
        <end position="522"/>
    </location>
</feature>
<evidence type="ECO:0000313" key="3">
    <source>
        <dbReference type="Proteomes" id="UP000747110"/>
    </source>
</evidence>
<comment type="caution">
    <text evidence="2">The sequence shown here is derived from an EMBL/GenBank/DDBJ whole genome shotgun (WGS) entry which is preliminary data.</text>
</comment>
<feature type="region of interest" description="Disordered" evidence="1">
    <location>
        <begin position="458"/>
        <end position="602"/>
    </location>
</feature>
<accession>A0A8J4FM37</accession>